<keyword evidence="2" id="KW-0326">Glycosidase</keyword>
<accession>A0A9D1IAZ9</accession>
<name>A0A9D1IAZ9_9FIRM</name>
<gene>
    <name evidence="2" type="ORF">IAB02_05855</name>
</gene>
<reference evidence="2" key="1">
    <citation type="submission" date="2020-10" db="EMBL/GenBank/DDBJ databases">
        <authorList>
            <person name="Gilroy R."/>
        </authorList>
    </citation>
    <scope>NUCLEOTIDE SEQUENCE</scope>
    <source>
        <strain evidence="2">ChiHcec3-11533</strain>
    </source>
</reference>
<dbReference type="SMART" id="SM00986">
    <property type="entry name" value="UDG"/>
    <property type="match status" value="1"/>
</dbReference>
<dbReference type="Gene3D" id="3.40.470.10">
    <property type="entry name" value="Uracil-DNA glycosylase-like domain"/>
    <property type="match status" value="1"/>
</dbReference>
<proteinExistence type="predicted"/>
<evidence type="ECO:0000259" key="1">
    <source>
        <dbReference type="SMART" id="SM00986"/>
    </source>
</evidence>
<dbReference type="AlphaFoldDB" id="A0A9D1IAZ9"/>
<dbReference type="InterPro" id="IPR005122">
    <property type="entry name" value="Uracil-DNA_glycosylase-like"/>
</dbReference>
<dbReference type="Pfam" id="PF03167">
    <property type="entry name" value="UDG"/>
    <property type="match status" value="1"/>
</dbReference>
<dbReference type="InterPro" id="IPR026353">
    <property type="entry name" value="Hypoxan-DNA_Glyclase"/>
</dbReference>
<dbReference type="EMBL" id="DVMU01000130">
    <property type="protein sequence ID" value="HIU34070.1"/>
    <property type="molecule type" value="Genomic_DNA"/>
</dbReference>
<reference evidence="2" key="2">
    <citation type="journal article" date="2021" name="PeerJ">
        <title>Extensive microbial diversity within the chicken gut microbiome revealed by metagenomics and culture.</title>
        <authorList>
            <person name="Gilroy R."/>
            <person name="Ravi A."/>
            <person name="Getino M."/>
            <person name="Pursley I."/>
            <person name="Horton D.L."/>
            <person name="Alikhan N.F."/>
            <person name="Baker D."/>
            <person name="Gharbi K."/>
            <person name="Hall N."/>
            <person name="Watson M."/>
            <person name="Adriaenssens E.M."/>
            <person name="Foster-Nyarko E."/>
            <person name="Jarju S."/>
            <person name="Secka A."/>
            <person name="Antonio M."/>
            <person name="Oren A."/>
            <person name="Chaudhuri R.R."/>
            <person name="La Ragione R."/>
            <person name="Hildebrand F."/>
            <person name="Pallen M.J."/>
        </authorList>
    </citation>
    <scope>NUCLEOTIDE SEQUENCE</scope>
    <source>
        <strain evidence="2">ChiHcec3-11533</strain>
    </source>
</reference>
<sequence>MERIACFDPVIGENSRVLILGTMPSVRSLQENFYYAHPGNAFWKILGEAYGCEVFTVEQKRAVILENGLALWDVMRSCERSGSLDSAIRNPIPNDFAALFERYPDIRRVLFNGAKAEECFLRLAGETLGGREAVRLPSTSPANTLPFEEKCRIWLDALQQRDFTAKYRAEEGS</sequence>
<dbReference type="InterPro" id="IPR036895">
    <property type="entry name" value="Uracil-DNA_glycosylase-like_sf"/>
</dbReference>
<dbReference type="NCBIfam" id="TIGR04274">
    <property type="entry name" value="hypoxanDNAglyco"/>
    <property type="match status" value="1"/>
</dbReference>
<protein>
    <submittedName>
        <fullName evidence="2">DNA-deoxyinosine glycosylase</fullName>
        <ecNumber evidence="2">3.2.2.15</ecNumber>
    </submittedName>
</protein>
<comment type="caution">
    <text evidence="2">The sequence shown here is derived from an EMBL/GenBank/DDBJ whole genome shotgun (WGS) entry which is preliminary data.</text>
</comment>
<keyword evidence="2" id="KW-0378">Hydrolase</keyword>
<dbReference type="GO" id="GO:0033958">
    <property type="term" value="F:DNA-deoxyinosine glycosylase activity"/>
    <property type="evidence" value="ECO:0007669"/>
    <property type="project" value="UniProtKB-EC"/>
</dbReference>
<dbReference type="Proteomes" id="UP000824072">
    <property type="component" value="Unassembled WGS sequence"/>
</dbReference>
<dbReference type="SMART" id="SM00987">
    <property type="entry name" value="UreE_C"/>
    <property type="match status" value="1"/>
</dbReference>
<dbReference type="CDD" id="cd10032">
    <property type="entry name" value="UDG-F6_HDG"/>
    <property type="match status" value="1"/>
</dbReference>
<organism evidence="2 3">
    <name type="scientific">Candidatus Pullichristensenella excrementigallinarum</name>
    <dbReference type="NCBI Taxonomy" id="2840907"/>
    <lineage>
        <taxon>Bacteria</taxon>
        <taxon>Bacillati</taxon>
        <taxon>Bacillota</taxon>
        <taxon>Clostridia</taxon>
        <taxon>Candidatus Pullichristensenella</taxon>
    </lineage>
</organism>
<evidence type="ECO:0000313" key="3">
    <source>
        <dbReference type="Proteomes" id="UP000824072"/>
    </source>
</evidence>
<dbReference type="EC" id="3.2.2.15" evidence="2"/>
<evidence type="ECO:0000313" key="2">
    <source>
        <dbReference type="EMBL" id="HIU34070.1"/>
    </source>
</evidence>
<dbReference type="SUPFAM" id="SSF52141">
    <property type="entry name" value="Uracil-DNA glycosylase-like"/>
    <property type="match status" value="1"/>
</dbReference>
<feature type="domain" description="Uracil-DNA glycosylase-like" evidence="1">
    <location>
        <begin position="8"/>
        <end position="158"/>
    </location>
</feature>